<dbReference type="Proteomes" id="UP001164539">
    <property type="component" value="Chromosome 10"/>
</dbReference>
<protein>
    <submittedName>
        <fullName evidence="1">Nucleolar and coiled-body phosphoprotein 1-like</fullName>
    </submittedName>
</protein>
<evidence type="ECO:0000313" key="1">
    <source>
        <dbReference type="EMBL" id="KAJ4709210.1"/>
    </source>
</evidence>
<dbReference type="EMBL" id="CM051403">
    <property type="protein sequence ID" value="KAJ4709210.1"/>
    <property type="molecule type" value="Genomic_DNA"/>
</dbReference>
<evidence type="ECO:0000313" key="2">
    <source>
        <dbReference type="Proteomes" id="UP001164539"/>
    </source>
</evidence>
<comment type="caution">
    <text evidence="1">The sequence shown here is derived from an EMBL/GenBank/DDBJ whole genome shotgun (WGS) entry which is preliminary data.</text>
</comment>
<reference evidence="1 2" key="1">
    <citation type="journal article" date="2023" name="Science">
        <title>Complex scaffold remodeling in plant triterpene biosynthesis.</title>
        <authorList>
            <person name="De La Pena R."/>
            <person name="Hodgson H."/>
            <person name="Liu J.C."/>
            <person name="Stephenson M.J."/>
            <person name="Martin A.C."/>
            <person name="Owen C."/>
            <person name="Harkess A."/>
            <person name="Leebens-Mack J."/>
            <person name="Jimenez L.E."/>
            <person name="Osbourn A."/>
            <person name="Sattely E.S."/>
        </authorList>
    </citation>
    <scope>NUCLEOTIDE SEQUENCE [LARGE SCALE GENOMIC DNA]</scope>
    <source>
        <strain evidence="2">cv. JPN11</strain>
        <tissue evidence="1">Leaf</tissue>
    </source>
</reference>
<name>A0ACC1XD45_MELAZ</name>
<gene>
    <name evidence="1" type="ORF">OWV82_019038</name>
</gene>
<sequence length="493" mass="54726">MPKTPAANAININPSLTLFKPRQVLLANPKLRQNMNKASIPALKPEQKALLLRSIAGYLKSNGFSKTLKKLLSEAQIEKDDINDSFLDLEHMCCKYLETRDYGSTNLSSQKVQDDNSKKEENADFVAGVETVSKKKKKRDNEDSKAVVMQAVDSGKLNDSNETERQKTKGKKKSKKTSDSLIDAEQVSSKKPADSELSYPQLHEPEKKQKDKKNKKGKLDSESFVENVDLGLDRKLGIKGKESASLRESQATETTTVNGNISLEDERVRVKGKKKKKDGSVSKSSCDGDSKEIDEQKPGKNDAVKASEEDATDKERKGSKKRKRSTSEENNSEPIDKKEVDESKRRKTEGSDKLNGSGQVTEVIASVGTNEHTEKEIKGESDQVNIVKNGEKSAPNKSAKKQGNDSAGPTTAKAFQRVKVEEVVFIDERLKDNSYWAKDGAEIGYGAKAQEVLGQVRGRGFRHEKTKKKRGSYRGGQIDLHSHSVKFNYSDEE</sequence>
<keyword evidence="2" id="KW-1185">Reference proteome</keyword>
<proteinExistence type="predicted"/>
<organism evidence="1 2">
    <name type="scientific">Melia azedarach</name>
    <name type="common">Chinaberry tree</name>
    <dbReference type="NCBI Taxonomy" id="155640"/>
    <lineage>
        <taxon>Eukaryota</taxon>
        <taxon>Viridiplantae</taxon>
        <taxon>Streptophyta</taxon>
        <taxon>Embryophyta</taxon>
        <taxon>Tracheophyta</taxon>
        <taxon>Spermatophyta</taxon>
        <taxon>Magnoliopsida</taxon>
        <taxon>eudicotyledons</taxon>
        <taxon>Gunneridae</taxon>
        <taxon>Pentapetalae</taxon>
        <taxon>rosids</taxon>
        <taxon>malvids</taxon>
        <taxon>Sapindales</taxon>
        <taxon>Meliaceae</taxon>
        <taxon>Melia</taxon>
    </lineage>
</organism>
<accession>A0ACC1XD45</accession>